<dbReference type="WBParaSite" id="JU765_v2.g16556.t2">
    <property type="protein sequence ID" value="JU765_v2.g16556.t2"/>
    <property type="gene ID" value="JU765_v2.g16556"/>
</dbReference>
<accession>A0AC34QHQ9</accession>
<sequence length="396" mass="45261">MPVQISIGRVLCDTLILIFLAIPMLIFHKWVKPYKRGFYCDDESLRYPYLESTITRYELVAVGMPIPIIIIVLTELYRVYFWEKSCSSQFKKYQCGSRKIHRLIVRLYVFLGYFFLGVCFNQLMVDIGKYTIGRHRPHFMEVCKPNIGYTTCPGDHKYINDFECTGTDKKAIHESMLSFYSGHASFSFFIAWYISLYLRARLYRPLFSRLIVPVIQFALFFGATWVARLIVPVIQFALFFGATWVAYTRVSDYKHHWSDVLIGSMLGSSIGIILALYIAEVFKRREIPPAHDSSCQFGLIPIDSKNVANVEEGIGVDIPISSVSRPQIITARQIVLTGDERGPSIINNTAPSPETNNLISSTPNLLLENPVRPFFLSANPLFFTDEKIHNLAFGIV</sequence>
<dbReference type="Proteomes" id="UP000887576">
    <property type="component" value="Unplaced"/>
</dbReference>
<organism evidence="1 2">
    <name type="scientific">Panagrolaimus sp. JU765</name>
    <dbReference type="NCBI Taxonomy" id="591449"/>
    <lineage>
        <taxon>Eukaryota</taxon>
        <taxon>Metazoa</taxon>
        <taxon>Ecdysozoa</taxon>
        <taxon>Nematoda</taxon>
        <taxon>Chromadorea</taxon>
        <taxon>Rhabditida</taxon>
        <taxon>Tylenchina</taxon>
        <taxon>Panagrolaimomorpha</taxon>
        <taxon>Panagrolaimoidea</taxon>
        <taxon>Panagrolaimidae</taxon>
        <taxon>Panagrolaimus</taxon>
    </lineage>
</organism>
<reference evidence="2" key="1">
    <citation type="submission" date="2022-11" db="UniProtKB">
        <authorList>
            <consortium name="WormBaseParasite"/>
        </authorList>
    </citation>
    <scope>IDENTIFICATION</scope>
</reference>
<evidence type="ECO:0000313" key="1">
    <source>
        <dbReference type="Proteomes" id="UP000887576"/>
    </source>
</evidence>
<name>A0AC34QHQ9_9BILA</name>
<protein>
    <submittedName>
        <fullName evidence="2">Phosphatidic acid phosphatase type 2/haloperoxidase domain-containing protein</fullName>
    </submittedName>
</protein>
<evidence type="ECO:0000313" key="2">
    <source>
        <dbReference type="WBParaSite" id="JU765_v2.g16556.t2"/>
    </source>
</evidence>
<proteinExistence type="predicted"/>